<dbReference type="Gene3D" id="3.30.40.10">
    <property type="entry name" value="Zinc/RING finger domain, C3HC4 (zinc finger)"/>
    <property type="match status" value="1"/>
</dbReference>
<dbReference type="AlphaFoldDB" id="D8R0J6"/>
<dbReference type="SUPFAM" id="SSF57667">
    <property type="entry name" value="beta-beta-alpha zinc fingers"/>
    <property type="match status" value="1"/>
</dbReference>
<gene>
    <name evidence="6" type="ORF">SELMODRAFT_438933</name>
</gene>
<dbReference type="InterPro" id="IPR013087">
    <property type="entry name" value="Znf_C2H2_type"/>
</dbReference>
<keyword evidence="2" id="KW-0862">Zinc</keyword>
<evidence type="ECO:0000313" key="7">
    <source>
        <dbReference type="Proteomes" id="UP000001514"/>
    </source>
</evidence>
<feature type="compositionally biased region" description="Basic and acidic residues" evidence="4">
    <location>
        <begin position="18"/>
        <end position="48"/>
    </location>
</feature>
<dbReference type="InParanoid" id="D8R0J6"/>
<reference evidence="6 7" key="1">
    <citation type="journal article" date="2011" name="Science">
        <title>The Selaginella genome identifies genetic changes associated with the evolution of vascular plants.</title>
        <authorList>
            <person name="Banks J.A."/>
            <person name="Nishiyama T."/>
            <person name="Hasebe M."/>
            <person name="Bowman J.L."/>
            <person name="Gribskov M."/>
            <person name="dePamphilis C."/>
            <person name="Albert V.A."/>
            <person name="Aono N."/>
            <person name="Aoyama T."/>
            <person name="Ambrose B.A."/>
            <person name="Ashton N.W."/>
            <person name="Axtell M.J."/>
            <person name="Barker E."/>
            <person name="Barker M.S."/>
            <person name="Bennetzen J.L."/>
            <person name="Bonawitz N.D."/>
            <person name="Chapple C."/>
            <person name="Cheng C."/>
            <person name="Correa L.G."/>
            <person name="Dacre M."/>
            <person name="DeBarry J."/>
            <person name="Dreyer I."/>
            <person name="Elias M."/>
            <person name="Engstrom E.M."/>
            <person name="Estelle M."/>
            <person name="Feng L."/>
            <person name="Finet C."/>
            <person name="Floyd S.K."/>
            <person name="Frommer W.B."/>
            <person name="Fujita T."/>
            <person name="Gramzow L."/>
            <person name="Gutensohn M."/>
            <person name="Harholt J."/>
            <person name="Hattori M."/>
            <person name="Heyl A."/>
            <person name="Hirai T."/>
            <person name="Hiwatashi Y."/>
            <person name="Ishikawa M."/>
            <person name="Iwata M."/>
            <person name="Karol K.G."/>
            <person name="Koehler B."/>
            <person name="Kolukisaoglu U."/>
            <person name="Kubo M."/>
            <person name="Kurata T."/>
            <person name="Lalonde S."/>
            <person name="Li K."/>
            <person name="Li Y."/>
            <person name="Litt A."/>
            <person name="Lyons E."/>
            <person name="Manning G."/>
            <person name="Maruyama T."/>
            <person name="Michael T.P."/>
            <person name="Mikami K."/>
            <person name="Miyazaki S."/>
            <person name="Morinaga S."/>
            <person name="Murata T."/>
            <person name="Mueller-Roeber B."/>
            <person name="Nelson D.R."/>
            <person name="Obara M."/>
            <person name="Oguri Y."/>
            <person name="Olmstead R.G."/>
            <person name="Onodera N."/>
            <person name="Petersen B.L."/>
            <person name="Pils B."/>
            <person name="Prigge M."/>
            <person name="Rensing S.A."/>
            <person name="Riano-Pachon D.M."/>
            <person name="Roberts A.W."/>
            <person name="Sato Y."/>
            <person name="Scheller H.V."/>
            <person name="Schulz B."/>
            <person name="Schulz C."/>
            <person name="Shakirov E.V."/>
            <person name="Shibagaki N."/>
            <person name="Shinohara N."/>
            <person name="Shippen D.E."/>
            <person name="Soerensen I."/>
            <person name="Sotooka R."/>
            <person name="Sugimoto N."/>
            <person name="Sugita M."/>
            <person name="Sumikawa N."/>
            <person name="Tanurdzic M."/>
            <person name="Theissen G."/>
            <person name="Ulvskov P."/>
            <person name="Wakazuki S."/>
            <person name="Weng J.K."/>
            <person name="Willats W.W."/>
            <person name="Wipf D."/>
            <person name="Wolf P.G."/>
            <person name="Yang L."/>
            <person name="Zimmer A.D."/>
            <person name="Zhu Q."/>
            <person name="Mitros T."/>
            <person name="Hellsten U."/>
            <person name="Loque D."/>
            <person name="Otillar R."/>
            <person name="Salamov A."/>
            <person name="Schmutz J."/>
            <person name="Shapiro H."/>
            <person name="Lindquist E."/>
            <person name="Lucas S."/>
            <person name="Rokhsar D."/>
            <person name="Grigoriev I.V."/>
        </authorList>
    </citation>
    <scope>NUCLEOTIDE SEQUENCE [LARGE SCALE GENOMIC DNA]</scope>
</reference>
<dbReference type="Gramene" id="EFJ34984">
    <property type="protein sequence ID" value="EFJ34984"/>
    <property type="gene ID" value="SELMODRAFT_438933"/>
</dbReference>
<keyword evidence="1 3" id="KW-0479">Metal-binding</keyword>
<proteinExistence type="predicted"/>
<evidence type="ECO:0000313" key="6">
    <source>
        <dbReference type="EMBL" id="EFJ34984.1"/>
    </source>
</evidence>
<feature type="region of interest" description="Disordered" evidence="4">
    <location>
        <begin position="1"/>
        <end position="60"/>
    </location>
</feature>
<dbReference type="InterPro" id="IPR036236">
    <property type="entry name" value="Znf_C2H2_sf"/>
</dbReference>
<evidence type="ECO:0000256" key="3">
    <source>
        <dbReference type="PROSITE-ProRule" id="PRU00042"/>
    </source>
</evidence>
<feature type="domain" description="C2H2-type" evidence="5">
    <location>
        <begin position="96"/>
        <end position="123"/>
    </location>
</feature>
<dbReference type="SUPFAM" id="SSF57903">
    <property type="entry name" value="FYVE/PHD zinc finger"/>
    <property type="match status" value="1"/>
</dbReference>
<protein>
    <recommendedName>
        <fullName evidence="5">C2H2-type domain-containing protein</fullName>
    </recommendedName>
</protein>
<dbReference type="Proteomes" id="UP000001514">
    <property type="component" value="Unassembled WGS sequence"/>
</dbReference>
<dbReference type="PROSITE" id="PS00028">
    <property type="entry name" value="ZINC_FINGER_C2H2_1"/>
    <property type="match status" value="1"/>
</dbReference>
<dbReference type="EMBL" id="GL377569">
    <property type="protein sequence ID" value="EFJ34984.1"/>
    <property type="molecule type" value="Genomic_DNA"/>
</dbReference>
<feature type="compositionally biased region" description="Basic residues" evidence="4">
    <location>
        <begin position="8"/>
        <end position="17"/>
    </location>
</feature>
<dbReference type="Gene3D" id="3.30.160.60">
    <property type="entry name" value="Classic Zinc Finger"/>
    <property type="match status" value="1"/>
</dbReference>
<evidence type="ECO:0000256" key="2">
    <source>
        <dbReference type="ARBA" id="ARBA00022833"/>
    </source>
</evidence>
<dbReference type="KEGG" id="smo:SELMODRAFT_438933"/>
<evidence type="ECO:0000256" key="4">
    <source>
        <dbReference type="SAM" id="MobiDB-lite"/>
    </source>
</evidence>
<accession>D8R0J6</accession>
<keyword evidence="1 3" id="KW-0863">Zinc-finger</keyword>
<evidence type="ECO:0000256" key="1">
    <source>
        <dbReference type="ARBA" id="ARBA00022771"/>
    </source>
</evidence>
<evidence type="ECO:0000259" key="5">
    <source>
        <dbReference type="PROSITE" id="PS50157"/>
    </source>
</evidence>
<dbReference type="HOGENOM" id="CLU_1386259_0_0_1"/>
<keyword evidence="7" id="KW-1185">Reference proteome</keyword>
<dbReference type="PROSITE" id="PS50157">
    <property type="entry name" value="ZINC_FINGER_C2H2_2"/>
    <property type="match status" value="1"/>
</dbReference>
<dbReference type="InterPro" id="IPR011011">
    <property type="entry name" value="Znf_FYVE_PHD"/>
</dbReference>
<sequence length="197" mass="22242">MELIDNNKKRKRTPIKQKKLDDIPETQETFHVENGDAEKTQQEDDTAKVAEQNEQAARNSIDCQAQQSCGRLDTAGNHEQDHHGEISLTPQANDRFVCEGCGKIFGSKSQYWGHQSVHAKKRRRREAIPEEKQEEAQTFSSLVGWLDEGCQECKISVLGNELSICSWCEKEYHLSCVGMSAGETLPPHWTCPACILL</sequence>
<name>D8R0J6_SELML</name>
<dbReference type="InterPro" id="IPR013083">
    <property type="entry name" value="Znf_RING/FYVE/PHD"/>
</dbReference>
<organism evidence="7">
    <name type="scientific">Selaginella moellendorffii</name>
    <name type="common">Spikemoss</name>
    <dbReference type="NCBI Taxonomy" id="88036"/>
    <lineage>
        <taxon>Eukaryota</taxon>
        <taxon>Viridiplantae</taxon>
        <taxon>Streptophyta</taxon>
        <taxon>Embryophyta</taxon>
        <taxon>Tracheophyta</taxon>
        <taxon>Lycopodiopsida</taxon>
        <taxon>Selaginellales</taxon>
        <taxon>Selaginellaceae</taxon>
        <taxon>Selaginella</taxon>
    </lineage>
</organism>
<dbReference type="GO" id="GO:0008270">
    <property type="term" value="F:zinc ion binding"/>
    <property type="evidence" value="ECO:0007669"/>
    <property type="project" value="UniProtKB-KW"/>
</dbReference>